<accession>A0ACC3MYZ7</accession>
<evidence type="ECO:0000313" key="1">
    <source>
        <dbReference type="EMBL" id="KAK3706735.1"/>
    </source>
</evidence>
<evidence type="ECO:0000313" key="2">
    <source>
        <dbReference type="Proteomes" id="UP001281147"/>
    </source>
</evidence>
<name>A0ACC3MYZ7_9PEZI</name>
<sequence>MAILVHLPGIEVTVCSDGRDLREHIGEHEPLDEDPYTTTRYIEAKDNLLFSIKLSVEQQYAFFLGDALTFRITVDGRRIAKMALPKSNRTCLAELQVYGPLASNGMVVPLVHPMRFTRLKFKDGPLPKRFNPFATTDLHAVGSIVVKVSHRWQFDSCKGRIKAAETRPRVFETGPVWRQAIRGKHVSHCMALCDVEELDSAPSQMLNLFGRHETFAGSFVFHYRSRECLEKDSILPRQLSAAELRELELNCPPDRMKRHQLVQLAERNRHRELEKLHAIAEDQLTKTASPFDRGVPLAVAIDTPQAAKPMRVDLFDYEPLESALPSKRRVGVAVPSTPQPAQPAQPTSERERTESAYDELYNITPPSAKCAAIAIDTPGLAGSDEDAPHETISPSTTRVSMAIDTPGLAGSDEDAPHETISPSPTRVPMAVDTPQRDKPDKWNRERVSSVDDPTREAETLPNNSFRDVTDEAAEGSEMADIAAWRSVWGGINIETPE</sequence>
<organism evidence="1 2">
    <name type="scientific">Vermiconidia calcicola</name>
    <dbReference type="NCBI Taxonomy" id="1690605"/>
    <lineage>
        <taxon>Eukaryota</taxon>
        <taxon>Fungi</taxon>
        <taxon>Dikarya</taxon>
        <taxon>Ascomycota</taxon>
        <taxon>Pezizomycotina</taxon>
        <taxon>Dothideomycetes</taxon>
        <taxon>Dothideomycetidae</taxon>
        <taxon>Mycosphaerellales</taxon>
        <taxon>Extremaceae</taxon>
        <taxon>Vermiconidia</taxon>
    </lineage>
</organism>
<dbReference type="EMBL" id="JAUTXU010000117">
    <property type="protein sequence ID" value="KAK3706735.1"/>
    <property type="molecule type" value="Genomic_DNA"/>
</dbReference>
<keyword evidence="2" id="KW-1185">Reference proteome</keyword>
<gene>
    <name evidence="1" type="ORF">LTR37_012579</name>
</gene>
<dbReference type="Proteomes" id="UP001281147">
    <property type="component" value="Unassembled WGS sequence"/>
</dbReference>
<reference evidence="1" key="1">
    <citation type="submission" date="2023-07" db="EMBL/GenBank/DDBJ databases">
        <title>Black Yeasts Isolated from many extreme environments.</title>
        <authorList>
            <person name="Coleine C."/>
            <person name="Stajich J.E."/>
            <person name="Selbmann L."/>
        </authorList>
    </citation>
    <scope>NUCLEOTIDE SEQUENCE</scope>
    <source>
        <strain evidence="1">CCFEE 5714</strain>
    </source>
</reference>
<proteinExistence type="predicted"/>
<comment type="caution">
    <text evidence="1">The sequence shown here is derived from an EMBL/GenBank/DDBJ whole genome shotgun (WGS) entry which is preliminary data.</text>
</comment>
<protein>
    <submittedName>
        <fullName evidence="1">Uncharacterized protein</fullName>
    </submittedName>
</protein>